<dbReference type="EMBL" id="VUJX02000007">
    <property type="protein sequence ID" value="KAL0934047.1"/>
    <property type="molecule type" value="Genomic_DNA"/>
</dbReference>
<comment type="caution">
    <text evidence="1">The sequence shown here is derived from an EMBL/GenBank/DDBJ whole genome shotgun (WGS) entry which is preliminary data.</text>
</comment>
<reference evidence="1 2" key="1">
    <citation type="journal article" date="2020" name="Phytopathology">
        <title>Genome Sequence Resources of Colletotrichum truncatum, C. plurivorum, C. musicola, and C. sojae: Four Species Pathogenic to Soybean (Glycine max).</title>
        <authorList>
            <person name="Rogerio F."/>
            <person name="Boufleur T.R."/>
            <person name="Ciampi-Guillardi M."/>
            <person name="Sukno S.A."/>
            <person name="Thon M.R."/>
            <person name="Massola Junior N.S."/>
            <person name="Baroncelli R."/>
        </authorList>
    </citation>
    <scope>NUCLEOTIDE SEQUENCE [LARGE SCALE GENOMIC DNA]</scope>
    <source>
        <strain evidence="1 2">CMES1059</strain>
    </source>
</reference>
<accession>A0ACC3YQB3</accession>
<organism evidence="1 2">
    <name type="scientific">Colletotrichum truncatum</name>
    <name type="common">Anthracnose fungus</name>
    <name type="synonym">Colletotrichum capsici</name>
    <dbReference type="NCBI Taxonomy" id="5467"/>
    <lineage>
        <taxon>Eukaryota</taxon>
        <taxon>Fungi</taxon>
        <taxon>Dikarya</taxon>
        <taxon>Ascomycota</taxon>
        <taxon>Pezizomycotina</taxon>
        <taxon>Sordariomycetes</taxon>
        <taxon>Hypocreomycetidae</taxon>
        <taxon>Glomerellales</taxon>
        <taxon>Glomerellaceae</taxon>
        <taxon>Colletotrichum</taxon>
        <taxon>Colletotrichum truncatum species complex</taxon>
    </lineage>
</organism>
<proteinExistence type="predicted"/>
<evidence type="ECO:0000313" key="1">
    <source>
        <dbReference type="EMBL" id="KAL0934047.1"/>
    </source>
</evidence>
<sequence length="139" mass="14987">MVLTGSCFCGTIQFTIKADPVAAFRCHCLDCRKISGSTNSTNLIVPVPLFSTTSGNLKMFSKTGPSGSSATNFFCGDCGVTIYRHGPATPDVYYVKSGTLDDEGALKGLCKPQMELFAKRRIPWVPLIDGAEVKQELLK</sequence>
<gene>
    <name evidence="1" type="ORF">CTRU02_210846</name>
</gene>
<keyword evidence="2" id="KW-1185">Reference proteome</keyword>
<name>A0ACC3YQB3_COLTU</name>
<evidence type="ECO:0000313" key="2">
    <source>
        <dbReference type="Proteomes" id="UP000805649"/>
    </source>
</evidence>
<dbReference type="Proteomes" id="UP000805649">
    <property type="component" value="Unassembled WGS sequence"/>
</dbReference>
<protein>
    <submittedName>
        <fullName evidence="1">DUF636 domain protein</fullName>
    </submittedName>
</protein>